<dbReference type="EMBL" id="JAGTPG010000001">
    <property type="protein sequence ID" value="MBR8638698.1"/>
    <property type="molecule type" value="Genomic_DNA"/>
</dbReference>
<evidence type="ECO:0000313" key="2">
    <source>
        <dbReference type="EMBL" id="MBR8638698.1"/>
    </source>
</evidence>
<dbReference type="SUPFAM" id="SSF46955">
    <property type="entry name" value="Putative DNA-binding domain"/>
    <property type="match status" value="1"/>
</dbReference>
<dbReference type="AlphaFoldDB" id="A0A941F7Y9"/>
<evidence type="ECO:0000259" key="1">
    <source>
        <dbReference type="Pfam" id="PF12728"/>
    </source>
</evidence>
<reference evidence="2 3" key="1">
    <citation type="submission" date="2021-04" db="EMBL/GenBank/DDBJ databases">
        <title>Characterization of the biosynthetic gene cluster of new lipopeptides with antitumor activity in the genome of the marine Streptomyces PHM034.</title>
        <authorList>
            <person name="Ceniceros A."/>
            <person name="Canedo L."/>
            <person name="Mendez C."/>
            <person name="Olano C."/>
            <person name="Schleissner C."/>
            <person name="Cuevas C."/>
            <person name="De La Calle F."/>
            <person name="Salas J.A."/>
        </authorList>
    </citation>
    <scope>NUCLEOTIDE SEQUENCE [LARGE SCALE GENOMIC DNA]</scope>
    <source>
        <strain evidence="2 3">PHM034</strain>
    </source>
</reference>
<keyword evidence="3" id="KW-1185">Reference proteome</keyword>
<dbReference type="InterPro" id="IPR041657">
    <property type="entry name" value="HTH_17"/>
</dbReference>
<protein>
    <submittedName>
        <fullName evidence="2">Helix-turn-helix domain-containing protein</fullName>
    </submittedName>
</protein>
<feature type="domain" description="Helix-turn-helix" evidence="1">
    <location>
        <begin position="22"/>
        <end position="67"/>
    </location>
</feature>
<proteinExistence type="predicted"/>
<evidence type="ECO:0000313" key="3">
    <source>
        <dbReference type="Proteomes" id="UP000682308"/>
    </source>
</evidence>
<dbReference type="Proteomes" id="UP000682308">
    <property type="component" value="Unassembled WGS sequence"/>
</dbReference>
<dbReference type="Pfam" id="PF12728">
    <property type="entry name" value="HTH_17"/>
    <property type="match status" value="1"/>
</dbReference>
<sequence length="88" mass="9947">MATKQSPRTPTKPRDLNAPFFNLRETAWLLHCSYDTVRRYIKAGLLPCSQRVPGGVIVVTQEDLDAYHRATRTVPIRRSSRKPARAAA</sequence>
<accession>A0A941F7Y9</accession>
<name>A0A941F7Y9_9ACTN</name>
<dbReference type="InterPro" id="IPR009061">
    <property type="entry name" value="DNA-bd_dom_put_sf"/>
</dbReference>
<comment type="caution">
    <text evidence="2">The sequence shown here is derived from an EMBL/GenBank/DDBJ whole genome shotgun (WGS) entry which is preliminary data.</text>
</comment>
<gene>
    <name evidence="2" type="ORF">KEF29_03635</name>
</gene>
<organism evidence="2 3">
    <name type="scientific">Streptomyces tuirus</name>
    <dbReference type="NCBI Taxonomy" id="68278"/>
    <lineage>
        <taxon>Bacteria</taxon>
        <taxon>Bacillati</taxon>
        <taxon>Actinomycetota</taxon>
        <taxon>Actinomycetes</taxon>
        <taxon>Kitasatosporales</taxon>
        <taxon>Streptomycetaceae</taxon>
        <taxon>Streptomyces</taxon>
    </lineage>
</organism>